<gene>
    <name evidence="2" type="ORF">AUR04nite_28110</name>
</gene>
<comment type="caution">
    <text evidence="2">The sequence shown here is derived from an EMBL/GenBank/DDBJ whole genome shotgun (WGS) entry which is preliminary data.</text>
</comment>
<dbReference type="Proteomes" id="UP000316612">
    <property type="component" value="Unassembled WGS sequence"/>
</dbReference>
<name>A0A4Y4DPK6_GLUUR</name>
<evidence type="ECO:0000313" key="2">
    <source>
        <dbReference type="EMBL" id="GED07279.1"/>
    </source>
</evidence>
<sequence length="68" mass="6721">MGVQRIWRIGLGLLLIASGILLAVASQIETCSDGPFAGGCTSGLDPAVVLLGLALAAGGLFIAVRAGK</sequence>
<keyword evidence="1" id="KW-0472">Membrane</keyword>
<feature type="transmembrane region" description="Helical" evidence="1">
    <location>
        <begin position="43"/>
        <end position="64"/>
    </location>
</feature>
<keyword evidence="1" id="KW-0812">Transmembrane</keyword>
<keyword evidence="1" id="KW-1133">Transmembrane helix</keyword>
<proteinExistence type="predicted"/>
<dbReference type="RefSeq" id="WP_141366253.1">
    <property type="nucleotide sequence ID" value="NZ_BAAAJL010000016.1"/>
</dbReference>
<dbReference type="AlphaFoldDB" id="A0A4Y4DPK6"/>
<evidence type="ECO:0000313" key="3">
    <source>
        <dbReference type="Proteomes" id="UP000316612"/>
    </source>
</evidence>
<accession>A0A4Y4DPK6</accession>
<reference evidence="2 3" key="1">
    <citation type="submission" date="2019-06" db="EMBL/GenBank/DDBJ databases">
        <title>Whole genome shotgun sequence of Glutamicibacter uratoxydans NBRC 15515.</title>
        <authorList>
            <person name="Hosoyama A."/>
            <person name="Uohara A."/>
            <person name="Ohji S."/>
            <person name="Ichikawa N."/>
        </authorList>
    </citation>
    <scope>NUCLEOTIDE SEQUENCE [LARGE SCALE GENOMIC DNA]</scope>
    <source>
        <strain evidence="2 3">NBRC 15515</strain>
    </source>
</reference>
<keyword evidence="3" id="KW-1185">Reference proteome</keyword>
<dbReference type="EMBL" id="BJNY01000018">
    <property type="protein sequence ID" value="GED07279.1"/>
    <property type="molecule type" value="Genomic_DNA"/>
</dbReference>
<organism evidence="2 3">
    <name type="scientific">Glutamicibacter uratoxydans</name>
    <name type="common">Arthrobacter uratoxydans</name>
    <dbReference type="NCBI Taxonomy" id="43667"/>
    <lineage>
        <taxon>Bacteria</taxon>
        <taxon>Bacillati</taxon>
        <taxon>Actinomycetota</taxon>
        <taxon>Actinomycetes</taxon>
        <taxon>Micrococcales</taxon>
        <taxon>Micrococcaceae</taxon>
        <taxon>Glutamicibacter</taxon>
    </lineage>
</organism>
<protein>
    <submittedName>
        <fullName evidence="2">Uncharacterized protein</fullName>
    </submittedName>
</protein>
<evidence type="ECO:0000256" key="1">
    <source>
        <dbReference type="SAM" id="Phobius"/>
    </source>
</evidence>